<name>W8B4W3_CERCA</name>
<evidence type="ECO:0000313" key="2">
    <source>
        <dbReference type="EMBL" id="JAB84834.1"/>
    </source>
</evidence>
<dbReference type="EMBL" id="GAMC01021721">
    <property type="protein sequence ID" value="JAB84834.1"/>
    <property type="molecule type" value="mRNA"/>
</dbReference>
<protein>
    <submittedName>
        <fullName evidence="2">Uncharacterized protein</fullName>
    </submittedName>
</protein>
<feature type="transmembrane region" description="Helical" evidence="1">
    <location>
        <begin position="52"/>
        <end position="72"/>
    </location>
</feature>
<reference evidence="2" key="2">
    <citation type="journal article" date="2014" name="BMC Genomics">
        <title>A genomic perspective to assessing quality of mass-reared SIT flies used in Mediterranean fruit fly (Ceratitis capitata) eradication in California.</title>
        <authorList>
            <person name="Calla B."/>
            <person name="Hall B."/>
            <person name="Hou S."/>
            <person name="Geib S.M."/>
        </authorList>
    </citation>
    <scope>NUCLEOTIDE SEQUENCE</scope>
</reference>
<dbReference type="AlphaFoldDB" id="W8B4W3"/>
<keyword evidence="1" id="KW-1133">Transmembrane helix</keyword>
<proteinExistence type="evidence at transcript level"/>
<reference evidence="2" key="1">
    <citation type="submission" date="2013-07" db="EMBL/GenBank/DDBJ databases">
        <authorList>
            <person name="Geib S."/>
        </authorList>
    </citation>
    <scope>NUCLEOTIDE SEQUENCE</scope>
</reference>
<keyword evidence="1" id="KW-0472">Membrane</keyword>
<sequence length="142" mass="16642">MCAYVICLSSEVFVTLQRICSGFARAPLSHMYLRAENSKFSLPLSSATKAKYWFYAFVFILYHAVLLCLYPFKHSFHSTPLQVFVFDFFYSAHEEFGLKDLQHSKINMKKRIVYCVKCVSLEKQRFLVFICYGRNPPTKQYG</sequence>
<accession>W8B4W3</accession>
<keyword evidence="1" id="KW-0812">Transmembrane</keyword>
<organism evidence="2">
    <name type="scientific">Ceratitis capitata</name>
    <name type="common">Mediterranean fruit fly</name>
    <name type="synonym">Tephritis capitata</name>
    <dbReference type="NCBI Taxonomy" id="7213"/>
    <lineage>
        <taxon>Eukaryota</taxon>
        <taxon>Metazoa</taxon>
        <taxon>Ecdysozoa</taxon>
        <taxon>Arthropoda</taxon>
        <taxon>Hexapoda</taxon>
        <taxon>Insecta</taxon>
        <taxon>Pterygota</taxon>
        <taxon>Neoptera</taxon>
        <taxon>Endopterygota</taxon>
        <taxon>Diptera</taxon>
        <taxon>Brachycera</taxon>
        <taxon>Muscomorpha</taxon>
        <taxon>Tephritoidea</taxon>
        <taxon>Tephritidae</taxon>
        <taxon>Ceratitis</taxon>
        <taxon>Ceratitis</taxon>
    </lineage>
</organism>
<evidence type="ECO:0000256" key="1">
    <source>
        <dbReference type="SAM" id="Phobius"/>
    </source>
</evidence>